<accession>A0AA86U5T2</accession>
<evidence type="ECO:0000313" key="3">
    <source>
        <dbReference type="Proteomes" id="UP001642409"/>
    </source>
</evidence>
<dbReference type="EMBL" id="CATOUU010000489">
    <property type="protein sequence ID" value="CAI9931408.1"/>
    <property type="molecule type" value="Genomic_DNA"/>
</dbReference>
<protein>
    <submittedName>
        <fullName evidence="1">Uncharacterized protein</fullName>
    </submittedName>
</protein>
<evidence type="ECO:0000313" key="1">
    <source>
        <dbReference type="EMBL" id="CAI9931408.1"/>
    </source>
</evidence>
<name>A0AA86U5T2_9EUKA</name>
<comment type="caution">
    <text evidence="1">The sequence shown here is derived from an EMBL/GenBank/DDBJ whole genome shotgun (WGS) entry which is preliminary data.</text>
</comment>
<dbReference type="EMBL" id="CAXDID020000815">
    <property type="protein sequence ID" value="CAL6114686.1"/>
    <property type="molecule type" value="Genomic_DNA"/>
</dbReference>
<reference evidence="2 3" key="2">
    <citation type="submission" date="2024-07" db="EMBL/GenBank/DDBJ databases">
        <authorList>
            <person name="Akdeniz Z."/>
        </authorList>
    </citation>
    <scope>NUCLEOTIDE SEQUENCE [LARGE SCALE GENOMIC DNA]</scope>
</reference>
<gene>
    <name evidence="1" type="ORF">HINF_LOCUS19053</name>
    <name evidence="2" type="ORF">HINF_LOCUS78189</name>
</gene>
<dbReference type="Proteomes" id="UP001642409">
    <property type="component" value="Unassembled WGS sequence"/>
</dbReference>
<evidence type="ECO:0000313" key="2">
    <source>
        <dbReference type="EMBL" id="CAL6114686.1"/>
    </source>
</evidence>
<reference evidence="1" key="1">
    <citation type="submission" date="2023-06" db="EMBL/GenBank/DDBJ databases">
        <authorList>
            <person name="Kurt Z."/>
        </authorList>
    </citation>
    <scope>NUCLEOTIDE SEQUENCE</scope>
</reference>
<keyword evidence="3" id="KW-1185">Reference proteome</keyword>
<organism evidence="1">
    <name type="scientific">Hexamita inflata</name>
    <dbReference type="NCBI Taxonomy" id="28002"/>
    <lineage>
        <taxon>Eukaryota</taxon>
        <taxon>Metamonada</taxon>
        <taxon>Diplomonadida</taxon>
        <taxon>Hexamitidae</taxon>
        <taxon>Hexamitinae</taxon>
        <taxon>Hexamita</taxon>
    </lineage>
</organism>
<sequence length="183" mass="21683">MWKQSFGLKLKYYLLLEHKIDTQSDRQVYKHIQKSFAKYGIWIKVAILCGATEKNVHDYYHNTWSKQFCDSHEEHKEWLTAEIQKLVDVDASISIAIDSVIQSLQAQHPHKKFHMISLRQVLWRIYHKSCRIKEIALQIQTNKQQQIQTAVKHSYIKTPNFGQLVLSELDITYLVTQLKDFIL</sequence>
<dbReference type="AlphaFoldDB" id="A0AA86U5T2"/>
<proteinExistence type="predicted"/>